<proteinExistence type="predicted"/>
<name>A0A7X9S1B7_9BACT</name>
<protein>
    <recommendedName>
        <fullName evidence="3">DUF2268 domain-containing protein</fullName>
    </recommendedName>
</protein>
<dbReference type="RefSeq" id="WP_169660732.1">
    <property type="nucleotide sequence ID" value="NZ_JABANE010000174.1"/>
</dbReference>
<dbReference type="PROSITE" id="PS51257">
    <property type="entry name" value="PROKAR_LIPOPROTEIN"/>
    <property type="match status" value="1"/>
</dbReference>
<sequence>MKYHYLIFLFSLIFSCQKADQTSCDLPDLERIGIQCDTFREKGKNAKAAHLYFKAGQQNQSSELFVYAAWQFGEANLADSALLAVKESIKYGLSSPYILEKLGLEKLTRDHNMREELDSLLYQIELQQNNVSNFEIVTAPVDRFWKYFDQALTDTLNGRIYLSNYICEGSFALKDYYHIRYENADKMYKVMIEKNPNYYLYLRKHISQEKLHNVAQEATQMMQKFAVLYPKAVFPKTYIVPDLINGSGTLTESSLYIGVDMFAKSDSMPKENLNDWQISTITEFENMKFDLVHELMHFQQSYADFEGKENLYGKLIEEGSCDFLVSLLTEDGEVSPGVQRNLDYLSVPKNYDFVMSELKRDIYSKDLSKWMHNGGAIKDRPSNLGYTMGFLICKSYYENANDKREAVKKILTTDDFKEIILGSDYKGILGNG</sequence>
<reference evidence="1 2" key="1">
    <citation type="submission" date="2020-04" db="EMBL/GenBank/DDBJ databases">
        <title>Flammeovirga sp. SR4, a novel species isolated from seawater.</title>
        <authorList>
            <person name="Wang X."/>
        </authorList>
    </citation>
    <scope>NUCLEOTIDE SEQUENCE [LARGE SCALE GENOMIC DNA]</scope>
    <source>
        <strain evidence="1 2">ATCC 23126</strain>
    </source>
</reference>
<evidence type="ECO:0000313" key="1">
    <source>
        <dbReference type="EMBL" id="NME72545.1"/>
    </source>
</evidence>
<gene>
    <name evidence="1" type="ORF">HHU12_31585</name>
</gene>
<dbReference type="AlphaFoldDB" id="A0A7X9S1B7"/>
<organism evidence="1 2">
    <name type="scientific">Flammeovirga aprica JL-4</name>
    <dbReference type="NCBI Taxonomy" id="694437"/>
    <lineage>
        <taxon>Bacteria</taxon>
        <taxon>Pseudomonadati</taxon>
        <taxon>Bacteroidota</taxon>
        <taxon>Cytophagia</taxon>
        <taxon>Cytophagales</taxon>
        <taxon>Flammeovirgaceae</taxon>
        <taxon>Flammeovirga</taxon>
    </lineage>
</organism>
<dbReference type="EMBL" id="JABANE010000174">
    <property type="protein sequence ID" value="NME72545.1"/>
    <property type="molecule type" value="Genomic_DNA"/>
</dbReference>
<evidence type="ECO:0008006" key="3">
    <source>
        <dbReference type="Google" id="ProtNLM"/>
    </source>
</evidence>
<comment type="caution">
    <text evidence="1">The sequence shown here is derived from an EMBL/GenBank/DDBJ whole genome shotgun (WGS) entry which is preliminary data.</text>
</comment>
<dbReference type="Proteomes" id="UP000576082">
    <property type="component" value="Unassembled WGS sequence"/>
</dbReference>
<accession>A0A7X9S1B7</accession>
<evidence type="ECO:0000313" key="2">
    <source>
        <dbReference type="Proteomes" id="UP000576082"/>
    </source>
</evidence>
<keyword evidence="2" id="KW-1185">Reference proteome</keyword>